<dbReference type="AlphaFoldDB" id="A0A177ANX0"/>
<gene>
    <name evidence="1" type="ORF">VC83_00617</name>
</gene>
<proteinExistence type="predicted"/>
<dbReference type="EMBL" id="KV441386">
    <property type="protein sequence ID" value="OAF62993.1"/>
    <property type="molecule type" value="Genomic_DNA"/>
</dbReference>
<accession>A0A177ANX0</accession>
<protein>
    <submittedName>
        <fullName evidence="1">Uncharacterized protein</fullName>
    </submittedName>
</protein>
<dbReference type="GeneID" id="36283711"/>
<name>A0A177ANX0_9PEZI</name>
<reference evidence="1" key="1">
    <citation type="submission" date="2016-03" db="EMBL/GenBank/DDBJ databases">
        <title>Updated assembly of Pseudogymnoascus destructans, the fungus causing white-nose syndrome of bats.</title>
        <authorList>
            <person name="Palmer J.M."/>
            <person name="Drees K.P."/>
            <person name="Foster J.T."/>
            <person name="Lindner D.L."/>
        </authorList>
    </citation>
    <scope>NUCLEOTIDE SEQUENCE [LARGE SCALE GENOMIC DNA]</scope>
    <source>
        <strain evidence="1">20631-21</strain>
    </source>
</reference>
<sequence length="67" mass="7636">MPRNCHIWQYLVEDSPLPPSMKHSEALVVRHSEAIVARHSEALVVRHSEALITRHSKALVVEAKDRC</sequence>
<organism evidence="1">
    <name type="scientific">Pseudogymnoascus destructans</name>
    <dbReference type="NCBI Taxonomy" id="655981"/>
    <lineage>
        <taxon>Eukaryota</taxon>
        <taxon>Fungi</taxon>
        <taxon>Dikarya</taxon>
        <taxon>Ascomycota</taxon>
        <taxon>Pezizomycotina</taxon>
        <taxon>Leotiomycetes</taxon>
        <taxon>Thelebolales</taxon>
        <taxon>Thelebolaceae</taxon>
        <taxon>Pseudogymnoascus</taxon>
    </lineage>
</organism>
<dbReference type="RefSeq" id="XP_024328263.1">
    <property type="nucleotide sequence ID" value="XM_024464305.1"/>
</dbReference>
<evidence type="ECO:0000313" key="1">
    <source>
        <dbReference type="EMBL" id="OAF62993.1"/>
    </source>
</evidence>
<dbReference type="Proteomes" id="UP000077154">
    <property type="component" value="Unassembled WGS sequence"/>
</dbReference>